<evidence type="ECO:0000259" key="3">
    <source>
        <dbReference type="Pfam" id="PF13649"/>
    </source>
</evidence>
<dbReference type="GO" id="GO:0008168">
    <property type="term" value="F:methyltransferase activity"/>
    <property type="evidence" value="ECO:0007669"/>
    <property type="project" value="UniProtKB-KW"/>
</dbReference>
<sequence length="227" mass="25104">MEDTIHDKQESDLFYDGLGAKFLDSAYFTPGIRDYLAQENSLISSVCDGAESVLDVGCGNGHYLKALSARVGCITGIDISGNLIAYAQERTKSLDNVTAIQGDACRLTDIFKNDFEVSIVLWNTFGNIPFDRVGQLVSGLAALTRKRLFISVFQKTPEALAERLRYYEAVAFPVRAVRDHHVFLEDGAEPNAYDATYYKKTLNDAGFDVIVHPMGVGVVYEGRKRSL</sequence>
<dbReference type="SUPFAM" id="SSF53335">
    <property type="entry name" value="S-adenosyl-L-methionine-dependent methyltransferases"/>
    <property type="match status" value="1"/>
</dbReference>
<reference evidence="4" key="1">
    <citation type="submission" date="2015-04" db="EMBL/GenBank/DDBJ databases">
        <authorList>
            <person name="Syromyatnikov M.Y."/>
            <person name="Popov V.N."/>
        </authorList>
    </citation>
    <scope>NUCLEOTIDE SEQUENCE</scope>
    <source>
        <strain evidence="4">MO-1</strain>
    </source>
</reference>
<name>A0A1S7LG33_MAGMO</name>
<evidence type="ECO:0000313" key="4">
    <source>
        <dbReference type="EMBL" id="CRH05912.1"/>
    </source>
</evidence>
<dbReference type="InterPro" id="IPR041698">
    <property type="entry name" value="Methyltransf_25"/>
</dbReference>
<dbReference type="InterPro" id="IPR029063">
    <property type="entry name" value="SAM-dependent_MTases_sf"/>
</dbReference>
<dbReference type="GO" id="GO:0032259">
    <property type="term" value="P:methylation"/>
    <property type="evidence" value="ECO:0007669"/>
    <property type="project" value="UniProtKB-KW"/>
</dbReference>
<dbReference type="EMBL" id="LO017727">
    <property type="protein sequence ID" value="CRH05912.1"/>
    <property type="molecule type" value="Genomic_DNA"/>
</dbReference>
<dbReference type="AlphaFoldDB" id="A0A1S7LG33"/>
<organism evidence="4">
    <name type="scientific">Magnetococcus massalia (strain MO-1)</name>
    <dbReference type="NCBI Taxonomy" id="451514"/>
    <lineage>
        <taxon>Bacteria</taxon>
        <taxon>Pseudomonadati</taxon>
        <taxon>Pseudomonadota</taxon>
        <taxon>Magnetococcia</taxon>
        <taxon>Magnetococcales</taxon>
        <taxon>Magnetococcaceae</taxon>
        <taxon>Magnetococcus</taxon>
    </lineage>
</organism>
<evidence type="ECO:0000256" key="1">
    <source>
        <dbReference type="ARBA" id="ARBA00022603"/>
    </source>
</evidence>
<keyword evidence="2" id="KW-0808">Transferase</keyword>
<evidence type="ECO:0000256" key="2">
    <source>
        <dbReference type="ARBA" id="ARBA00022679"/>
    </source>
</evidence>
<dbReference type="PANTHER" id="PTHR43861:SF1">
    <property type="entry name" value="TRANS-ACONITATE 2-METHYLTRANSFERASE"/>
    <property type="match status" value="1"/>
</dbReference>
<proteinExistence type="predicted"/>
<dbReference type="CDD" id="cd02440">
    <property type="entry name" value="AdoMet_MTases"/>
    <property type="match status" value="1"/>
</dbReference>
<dbReference type="PANTHER" id="PTHR43861">
    <property type="entry name" value="TRANS-ACONITATE 2-METHYLTRANSFERASE-RELATED"/>
    <property type="match status" value="1"/>
</dbReference>
<gene>
    <name evidence="4" type="ORF">MAGMO_1731</name>
</gene>
<keyword evidence="1" id="KW-0489">Methyltransferase</keyword>
<dbReference type="Pfam" id="PF13649">
    <property type="entry name" value="Methyltransf_25"/>
    <property type="match status" value="1"/>
</dbReference>
<dbReference type="Gene3D" id="3.40.50.150">
    <property type="entry name" value="Vaccinia Virus protein VP39"/>
    <property type="match status" value="1"/>
</dbReference>
<feature type="domain" description="Methyltransferase" evidence="3">
    <location>
        <begin position="53"/>
        <end position="145"/>
    </location>
</feature>
<protein>
    <recommendedName>
        <fullName evidence="3">Methyltransferase domain-containing protein</fullName>
    </recommendedName>
</protein>
<accession>A0A1S7LG33</accession>